<accession>A0A9W9RL55</accession>
<feature type="region of interest" description="Disordered" evidence="1">
    <location>
        <begin position="21"/>
        <end position="45"/>
    </location>
</feature>
<feature type="compositionally biased region" description="Polar residues" evidence="1">
    <location>
        <begin position="131"/>
        <end position="148"/>
    </location>
</feature>
<organism evidence="2 3">
    <name type="scientific">Penicillium brevicompactum</name>
    <dbReference type="NCBI Taxonomy" id="5074"/>
    <lineage>
        <taxon>Eukaryota</taxon>
        <taxon>Fungi</taxon>
        <taxon>Dikarya</taxon>
        <taxon>Ascomycota</taxon>
        <taxon>Pezizomycotina</taxon>
        <taxon>Eurotiomycetes</taxon>
        <taxon>Eurotiomycetidae</taxon>
        <taxon>Eurotiales</taxon>
        <taxon>Aspergillaceae</taxon>
        <taxon>Penicillium</taxon>
    </lineage>
</organism>
<keyword evidence="3" id="KW-1185">Reference proteome</keyword>
<dbReference type="Proteomes" id="UP001148299">
    <property type="component" value="Unassembled WGS sequence"/>
</dbReference>
<dbReference type="AlphaFoldDB" id="A0A9W9RL55"/>
<proteinExistence type="predicted"/>
<gene>
    <name evidence="2" type="ORF">N7541_003006</name>
</gene>
<evidence type="ECO:0000313" key="3">
    <source>
        <dbReference type="Proteomes" id="UP001148299"/>
    </source>
</evidence>
<feature type="region of interest" description="Disordered" evidence="1">
    <location>
        <begin position="130"/>
        <end position="156"/>
    </location>
</feature>
<evidence type="ECO:0000313" key="2">
    <source>
        <dbReference type="EMBL" id="KAJ5362162.1"/>
    </source>
</evidence>
<reference evidence="2" key="2">
    <citation type="journal article" date="2023" name="IMA Fungus">
        <title>Comparative genomic study of the Penicillium genus elucidates a diverse pangenome and 15 lateral gene transfer events.</title>
        <authorList>
            <person name="Petersen C."/>
            <person name="Sorensen T."/>
            <person name="Nielsen M.R."/>
            <person name="Sondergaard T.E."/>
            <person name="Sorensen J.L."/>
            <person name="Fitzpatrick D.A."/>
            <person name="Frisvad J.C."/>
            <person name="Nielsen K.L."/>
        </authorList>
    </citation>
    <scope>NUCLEOTIDE SEQUENCE</scope>
    <source>
        <strain evidence="2">IBT 35675</strain>
    </source>
</reference>
<sequence>MSHTPFDKHFASLPLEAVESSPFGSHVRPQRPAFPQIPSHSTHSYVEPNIIPPGSVFRAHPQSQWAMSEIVQQLPEISAPIHSEFTSEFTRDIAPPFGTESMMNTPWSNIDRLNLDGFHRQYFSPPMGGVSQATAFPTSPTEGVTPLSSPHECHDE</sequence>
<dbReference type="EMBL" id="JAPZBR010000002">
    <property type="protein sequence ID" value="KAJ5362162.1"/>
    <property type="molecule type" value="Genomic_DNA"/>
</dbReference>
<comment type="caution">
    <text evidence="2">The sequence shown here is derived from an EMBL/GenBank/DDBJ whole genome shotgun (WGS) entry which is preliminary data.</text>
</comment>
<reference evidence="2" key="1">
    <citation type="submission" date="2022-12" db="EMBL/GenBank/DDBJ databases">
        <authorList>
            <person name="Petersen C."/>
        </authorList>
    </citation>
    <scope>NUCLEOTIDE SEQUENCE</scope>
    <source>
        <strain evidence="2">IBT 35675</strain>
    </source>
</reference>
<evidence type="ECO:0000256" key="1">
    <source>
        <dbReference type="SAM" id="MobiDB-lite"/>
    </source>
</evidence>
<protein>
    <submittedName>
        <fullName evidence="2">Transcriptional regulator family: C2H2 zinc finger</fullName>
    </submittedName>
</protein>
<name>A0A9W9RL55_PENBR</name>